<dbReference type="EMBL" id="JPGN01000029">
    <property type="protein sequence ID" value="KFI20085.1"/>
    <property type="molecule type" value="Genomic_DNA"/>
</dbReference>
<evidence type="ECO:0000256" key="3">
    <source>
        <dbReference type="ARBA" id="ARBA00008900"/>
    </source>
</evidence>
<organism evidence="11 12">
    <name type="scientific">Nitrosococcus oceani C-27</name>
    <dbReference type="NCBI Taxonomy" id="314279"/>
    <lineage>
        <taxon>Bacteria</taxon>
        <taxon>Pseudomonadati</taxon>
        <taxon>Pseudomonadota</taxon>
        <taxon>Gammaproteobacteria</taxon>
        <taxon>Chromatiales</taxon>
        <taxon>Chromatiaceae</taxon>
        <taxon>Nitrosococcus</taxon>
    </lineage>
</organism>
<evidence type="ECO:0000256" key="4">
    <source>
        <dbReference type="ARBA" id="ARBA00012982"/>
    </source>
</evidence>
<evidence type="ECO:0000256" key="2">
    <source>
        <dbReference type="ARBA" id="ARBA00005061"/>
    </source>
</evidence>
<dbReference type="OrthoDB" id="9787853at2"/>
<evidence type="ECO:0000256" key="7">
    <source>
        <dbReference type="ARBA" id="ARBA00022833"/>
    </source>
</evidence>
<dbReference type="GO" id="GO:0070497">
    <property type="term" value="F:6-carboxytetrahydropterin synthase activity"/>
    <property type="evidence" value="ECO:0007669"/>
    <property type="project" value="UniProtKB-EC"/>
</dbReference>
<dbReference type="EC" id="4.1.2.50" evidence="4"/>
<evidence type="ECO:0000256" key="1">
    <source>
        <dbReference type="ARBA" id="ARBA00001947"/>
    </source>
</evidence>
<evidence type="ECO:0000313" key="12">
    <source>
        <dbReference type="Proteomes" id="UP000028839"/>
    </source>
</evidence>
<evidence type="ECO:0000256" key="6">
    <source>
        <dbReference type="ARBA" id="ARBA00022723"/>
    </source>
</evidence>
<comment type="catalytic activity">
    <reaction evidence="10">
        <text>7,8-dihydroneopterin 3'-triphosphate + H2O = 6-carboxy-5,6,7,8-tetrahydropterin + triphosphate + acetaldehyde + 2 H(+)</text>
        <dbReference type="Rhea" id="RHEA:27966"/>
        <dbReference type="ChEBI" id="CHEBI:15343"/>
        <dbReference type="ChEBI" id="CHEBI:15377"/>
        <dbReference type="ChEBI" id="CHEBI:15378"/>
        <dbReference type="ChEBI" id="CHEBI:18036"/>
        <dbReference type="ChEBI" id="CHEBI:58462"/>
        <dbReference type="ChEBI" id="CHEBI:61032"/>
        <dbReference type="EC" id="4.1.2.50"/>
    </reaction>
</comment>
<dbReference type="Pfam" id="PF01242">
    <property type="entry name" value="PTPS"/>
    <property type="match status" value="1"/>
</dbReference>
<dbReference type="Proteomes" id="UP000028839">
    <property type="component" value="Unassembled WGS sequence"/>
</dbReference>
<comment type="cofactor">
    <cofactor evidence="1">
        <name>Zn(2+)</name>
        <dbReference type="ChEBI" id="CHEBI:29105"/>
    </cofactor>
</comment>
<keyword evidence="6" id="KW-0479">Metal-binding</keyword>
<protein>
    <recommendedName>
        <fullName evidence="5">6-carboxy-5,6,7,8-tetrahydropterin synthase</fullName>
        <ecNumber evidence="4">4.1.2.50</ecNumber>
    </recommendedName>
    <alternativeName>
        <fullName evidence="9">Queuosine biosynthesis protein QueD</fullName>
    </alternativeName>
</protein>
<comment type="pathway">
    <text evidence="2">Purine metabolism; 7-cyano-7-deazaguanine biosynthesis.</text>
</comment>
<evidence type="ECO:0000256" key="9">
    <source>
        <dbReference type="ARBA" id="ARBA00031449"/>
    </source>
</evidence>
<dbReference type="Gene3D" id="3.30.479.10">
    <property type="entry name" value="6-pyruvoyl tetrahydropterin synthase/QueD"/>
    <property type="match status" value="1"/>
</dbReference>
<evidence type="ECO:0000256" key="10">
    <source>
        <dbReference type="ARBA" id="ARBA00048807"/>
    </source>
</evidence>
<dbReference type="HOGENOM" id="CLU_111016_6_3_6"/>
<name>A0A0E2Z8U2_9GAMM</name>
<dbReference type="PANTHER" id="PTHR12589">
    <property type="entry name" value="PYRUVOYL TETRAHYDROBIOPTERIN SYNTHASE"/>
    <property type="match status" value="1"/>
</dbReference>
<dbReference type="InterPro" id="IPR007115">
    <property type="entry name" value="6-PTP_synth/QueD"/>
</dbReference>
<keyword evidence="7" id="KW-0862">Zinc</keyword>
<dbReference type="UniPathway" id="UPA00391"/>
<evidence type="ECO:0000256" key="5">
    <source>
        <dbReference type="ARBA" id="ARBA00018141"/>
    </source>
</evidence>
<dbReference type="PANTHER" id="PTHR12589:SF7">
    <property type="entry name" value="6-PYRUVOYL TETRAHYDROBIOPTERIN SYNTHASE"/>
    <property type="match status" value="1"/>
</dbReference>
<proteinExistence type="inferred from homology"/>
<comment type="similarity">
    <text evidence="3">Belongs to the PTPS family. QueD subfamily.</text>
</comment>
<sequence length="126" mass="13942">MYTLAVKDHFMIAHSLQGEVFGPAQGLHGATYNVIAEFHTEKLDQDGIVIDIGLALKALQAVLALLNYKNLDEEQSFRGANTTTEYLAHYIHGQLAKRVRATFQGKLKITLEESHVAWGSYEGPVS</sequence>
<evidence type="ECO:0000256" key="8">
    <source>
        <dbReference type="ARBA" id="ARBA00023239"/>
    </source>
</evidence>
<dbReference type="InterPro" id="IPR038418">
    <property type="entry name" value="6-PTP_synth/QueD_sf"/>
</dbReference>
<comment type="caution">
    <text evidence="11">The sequence shown here is derived from an EMBL/GenBank/DDBJ whole genome shotgun (WGS) entry which is preliminary data.</text>
</comment>
<accession>A0A0E2Z8U2</accession>
<dbReference type="GO" id="GO:0046872">
    <property type="term" value="F:metal ion binding"/>
    <property type="evidence" value="ECO:0007669"/>
    <property type="project" value="UniProtKB-KW"/>
</dbReference>
<dbReference type="SUPFAM" id="SSF55620">
    <property type="entry name" value="Tetrahydrobiopterin biosynthesis enzymes-like"/>
    <property type="match status" value="1"/>
</dbReference>
<evidence type="ECO:0000313" key="11">
    <source>
        <dbReference type="EMBL" id="KFI20085.1"/>
    </source>
</evidence>
<keyword evidence="8" id="KW-0456">Lyase</keyword>
<dbReference type="AlphaFoldDB" id="A0A0E2Z8U2"/>
<reference evidence="11 12" key="1">
    <citation type="submission" date="2014-07" db="EMBL/GenBank/DDBJ databases">
        <title>Comparative analysis of Nitrosococcus oceani genome inventories of strains from Pacific and Atlantic gyres.</title>
        <authorList>
            <person name="Lim C.K."/>
            <person name="Wang L."/>
            <person name="Sayavedra-Soto L.A."/>
            <person name="Klotz M.G."/>
        </authorList>
    </citation>
    <scope>NUCLEOTIDE SEQUENCE [LARGE SCALE GENOMIC DNA]</scope>
    <source>
        <strain evidence="11 12">C-27</strain>
    </source>
</reference>
<gene>
    <name evidence="11" type="ORF">IB75_05545</name>
</gene>